<keyword evidence="5 6" id="KW-0067">ATP-binding</keyword>
<dbReference type="InterPro" id="IPR011009">
    <property type="entry name" value="Kinase-like_dom_sf"/>
</dbReference>
<sequence>MNTSDLKGKRIGSYILKGEIGEGAFSTVTLAEEVQPETEINNKDNNQSSIIKKGRKGLLLRNKKSKQNIKSSNKHYVACKIIPRTKVEAKKLTTRLEQEIRIHQLMHHPNVVQLIDVQKDTNNYYVFLEFCPCGELFDYVVDRQKLKEHDAAVFFKQILIGLKYIHSLRVAHRDLKPENILLDQFGRIKISDFGLSKLLDISGNGLTKTPCGSPCYASPECISGRPYDGRKSDIWSCGVILYAITTGQLPWTKRNQSKMFQQIRKGEYTVPSYISATCADLISRLMTVNNTNRITIDEALNHPFLKDVIVPVATLDHKFVSLRKVDRFLGVDRDSQINQAIENLPTRRSETDTELDLNFLKIRKEIESEDDKKKRHEYLDELSSIVQPRKGRKHSKKSDRNARQVLIKIDSKMKLSISSIKDDNSNEKDNKQKERKQKMNEAEKKKINKNNNKVDKKDNNTVLINKLPPLPVTIKPRTDIKKINNNNWIEDFGISNIINPRRSERTPVNIVY</sequence>
<dbReference type="Proteomes" id="UP001470230">
    <property type="component" value="Unassembled WGS sequence"/>
</dbReference>
<proteinExistence type="predicted"/>
<evidence type="ECO:0000256" key="6">
    <source>
        <dbReference type="PROSITE-ProRule" id="PRU10141"/>
    </source>
</evidence>
<feature type="region of interest" description="Disordered" evidence="7">
    <location>
        <begin position="417"/>
        <end position="456"/>
    </location>
</feature>
<evidence type="ECO:0000256" key="4">
    <source>
        <dbReference type="ARBA" id="ARBA00022777"/>
    </source>
</evidence>
<evidence type="ECO:0000256" key="1">
    <source>
        <dbReference type="ARBA" id="ARBA00022527"/>
    </source>
</evidence>
<dbReference type="PROSITE" id="PS00108">
    <property type="entry name" value="PROTEIN_KINASE_ST"/>
    <property type="match status" value="1"/>
</dbReference>
<evidence type="ECO:0000313" key="9">
    <source>
        <dbReference type="EMBL" id="KAK8898695.1"/>
    </source>
</evidence>
<reference evidence="9 10" key="1">
    <citation type="submission" date="2024-04" db="EMBL/GenBank/DDBJ databases">
        <title>Tritrichomonas musculus Genome.</title>
        <authorList>
            <person name="Alves-Ferreira E."/>
            <person name="Grigg M."/>
            <person name="Lorenzi H."/>
            <person name="Galac M."/>
        </authorList>
    </citation>
    <scope>NUCLEOTIDE SEQUENCE [LARGE SCALE GENOMIC DNA]</scope>
    <source>
        <strain evidence="9 10">EAF2021</strain>
    </source>
</reference>
<evidence type="ECO:0000256" key="5">
    <source>
        <dbReference type="ARBA" id="ARBA00022840"/>
    </source>
</evidence>
<evidence type="ECO:0000259" key="8">
    <source>
        <dbReference type="PROSITE" id="PS50011"/>
    </source>
</evidence>
<feature type="binding site" evidence="6">
    <location>
        <position position="53"/>
    </location>
    <ligand>
        <name>ATP</name>
        <dbReference type="ChEBI" id="CHEBI:30616"/>
    </ligand>
</feature>
<gene>
    <name evidence="9" type="ORF">M9Y10_000987</name>
</gene>
<organism evidence="9 10">
    <name type="scientific">Tritrichomonas musculus</name>
    <dbReference type="NCBI Taxonomy" id="1915356"/>
    <lineage>
        <taxon>Eukaryota</taxon>
        <taxon>Metamonada</taxon>
        <taxon>Parabasalia</taxon>
        <taxon>Tritrichomonadida</taxon>
        <taxon>Tritrichomonadidae</taxon>
        <taxon>Tritrichomonas</taxon>
    </lineage>
</organism>
<keyword evidence="2" id="KW-0808">Transferase</keyword>
<dbReference type="InterPro" id="IPR000719">
    <property type="entry name" value="Prot_kinase_dom"/>
</dbReference>
<evidence type="ECO:0000313" key="10">
    <source>
        <dbReference type="Proteomes" id="UP001470230"/>
    </source>
</evidence>
<keyword evidence="3 6" id="KW-0547">Nucleotide-binding</keyword>
<keyword evidence="4" id="KW-0418">Kinase</keyword>
<dbReference type="Gene3D" id="1.10.510.10">
    <property type="entry name" value="Transferase(Phosphotransferase) domain 1"/>
    <property type="match status" value="1"/>
</dbReference>
<dbReference type="InterPro" id="IPR017441">
    <property type="entry name" value="Protein_kinase_ATP_BS"/>
</dbReference>
<dbReference type="Pfam" id="PF00069">
    <property type="entry name" value="Pkinase"/>
    <property type="match status" value="1"/>
</dbReference>
<keyword evidence="1" id="KW-0723">Serine/threonine-protein kinase</keyword>
<dbReference type="SUPFAM" id="SSF56112">
    <property type="entry name" value="Protein kinase-like (PK-like)"/>
    <property type="match status" value="1"/>
</dbReference>
<name>A0ABR2L5R2_9EUKA</name>
<dbReference type="InterPro" id="IPR008271">
    <property type="entry name" value="Ser/Thr_kinase_AS"/>
</dbReference>
<feature type="compositionally biased region" description="Basic and acidic residues" evidence="7">
    <location>
        <begin position="420"/>
        <end position="445"/>
    </location>
</feature>
<dbReference type="PANTHER" id="PTHR24346:SF82">
    <property type="entry name" value="KP78A-RELATED"/>
    <property type="match status" value="1"/>
</dbReference>
<dbReference type="CDD" id="cd14003">
    <property type="entry name" value="STKc_AMPK-like"/>
    <property type="match status" value="1"/>
</dbReference>
<dbReference type="SMART" id="SM00220">
    <property type="entry name" value="S_TKc"/>
    <property type="match status" value="1"/>
</dbReference>
<dbReference type="PROSITE" id="PS50011">
    <property type="entry name" value="PROTEIN_KINASE_DOM"/>
    <property type="match status" value="1"/>
</dbReference>
<evidence type="ECO:0000256" key="2">
    <source>
        <dbReference type="ARBA" id="ARBA00022679"/>
    </source>
</evidence>
<dbReference type="PANTHER" id="PTHR24346">
    <property type="entry name" value="MAP/MICROTUBULE AFFINITY-REGULATING KINASE"/>
    <property type="match status" value="1"/>
</dbReference>
<feature type="domain" description="Protein kinase" evidence="8">
    <location>
        <begin position="14"/>
        <end position="305"/>
    </location>
</feature>
<dbReference type="EMBL" id="JAPFFF010000001">
    <property type="protein sequence ID" value="KAK8898695.1"/>
    <property type="molecule type" value="Genomic_DNA"/>
</dbReference>
<comment type="caution">
    <text evidence="9">The sequence shown here is derived from an EMBL/GenBank/DDBJ whole genome shotgun (WGS) entry which is preliminary data.</text>
</comment>
<protein>
    <recommendedName>
        <fullName evidence="8">Protein kinase domain-containing protein</fullName>
    </recommendedName>
</protein>
<evidence type="ECO:0000256" key="7">
    <source>
        <dbReference type="SAM" id="MobiDB-lite"/>
    </source>
</evidence>
<accession>A0ABR2L5R2</accession>
<keyword evidence="10" id="KW-1185">Reference proteome</keyword>
<evidence type="ECO:0000256" key="3">
    <source>
        <dbReference type="ARBA" id="ARBA00022741"/>
    </source>
</evidence>
<dbReference type="PROSITE" id="PS00107">
    <property type="entry name" value="PROTEIN_KINASE_ATP"/>
    <property type="match status" value="1"/>
</dbReference>